<dbReference type="RefSeq" id="WP_062829464.1">
    <property type="nucleotide sequence ID" value="NZ_BCSX01000024.1"/>
</dbReference>
<evidence type="ECO:0000259" key="1">
    <source>
        <dbReference type="Pfam" id="PF20013"/>
    </source>
</evidence>
<reference evidence="4" key="1">
    <citation type="journal article" date="2016" name="Genome Announc.">
        <title>Draft Genome Sequences of Five Rapidly Growing Mycobacterium Species, M. thermoresistibile, M. fortuitum subsp. acetamidolyticum, M. canariasense, M. brisbanense, and M. novocastrense.</title>
        <authorList>
            <person name="Katahira K."/>
            <person name="Ogura Y."/>
            <person name="Gotoh Y."/>
            <person name="Hayashi T."/>
        </authorList>
    </citation>
    <scope>NUCLEOTIDE SEQUENCE [LARGE SCALE GENOMIC DNA]</scope>
    <source>
        <strain evidence="4">JCM15654</strain>
    </source>
</reference>
<evidence type="ECO:0000313" key="3">
    <source>
        <dbReference type="EMBL" id="GAS89035.1"/>
    </source>
</evidence>
<dbReference type="Proteomes" id="UP000069620">
    <property type="component" value="Unassembled WGS sequence"/>
</dbReference>
<accession>A0A100VZU7</accession>
<dbReference type="AlphaFoldDB" id="A0A100VZU7"/>
<comment type="caution">
    <text evidence="3">The sequence shown here is derived from an EMBL/GenBank/DDBJ whole genome shotgun (WGS) entry which is preliminary data.</text>
</comment>
<feature type="domain" description="GTPase-associated protein 1 middle" evidence="2">
    <location>
        <begin position="171"/>
        <end position="234"/>
    </location>
</feature>
<protein>
    <submittedName>
        <fullName evidence="3">Uncharacterized protein</fullName>
    </submittedName>
</protein>
<reference evidence="4" key="2">
    <citation type="submission" date="2016-02" db="EMBL/GenBank/DDBJ databases">
        <title>Draft genome sequence of five rapidly growing Mycobacterium species.</title>
        <authorList>
            <person name="Katahira K."/>
            <person name="Gotou Y."/>
            <person name="Iida K."/>
            <person name="Ogura Y."/>
            <person name="Hayashi T."/>
        </authorList>
    </citation>
    <scope>NUCLEOTIDE SEQUENCE [LARGE SCALE GENOMIC DNA]</scope>
    <source>
        <strain evidence="4">JCM15654</strain>
    </source>
</reference>
<proteinExistence type="predicted"/>
<organism evidence="3 4">
    <name type="scientific">Mycolicibacterium brisbanense</name>
    <dbReference type="NCBI Taxonomy" id="146020"/>
    <lineage>
        <taxon>Bacteria</taxon>
        <taxon>Bacillati</taxon>
        <taxon>Actinomycetota</taxon>
        <taxon>Actinomycetes</taxon>
        <taxon>Mycobacteriales</taxon>
        <taxon>Mycobacteriaceae</taxon>
        <taxon>Mycolicibacterium</taxon>
    </lineage>
</organism>
<feature type="domain" description="GTPase-associated protein 1 N-terminal" evidence="1">
    <location>
        <begin position="15"/>
        <end position="139"/>
    </location>
</feature>
<dbReference type="Pfam" id="PF20014">
    <property type="entry name" value="GAP1-M"/>
    <property type="match status" value="1"/>
</dbReference>
<dbReference type="EMBL" id="BCSX01000024">
    <property type="protein sequence ID" value="GAS89035.1"/>
    <property type="molecule type" value="Genomic_DNA"/>
</dbReference>
<dbReference type="InterPro" id="IPR045401">
    <property type="entry name" value="GAP1-M"/>
</dbReference>
<dbReference type="Pfam" id="PF20013">
    <property type="entry name" value="GAP1-N2"/>
    <property type="match status" value="1"/>
</dbReference>
<dbReference type="InterPro" id="IPR045402">
    <property type="entry name" value="GAP1-N2"/>
</dbReference>
<dbReference type="OrthoDB" id="3250392at2"/>
<gene>
    <name evidence="3" type="ORF">RMCB_3131</name>
</gene>
<keyword evidence="4" id="KW-1185">Reference proteome</keyword>
<dbReference type="STRING" id="146020.RMCB_3131"/>
<evidence type="ECO:0000259" key="2">
    <source>
        <dbReference type="Pfam" id="PF20014"/>
    </source>
</evidence>
<name>A0A100VZU7_9MYCO</name>
<sequence length="837" mass="88734">MTAPTRGRPDQPRYGQLAYTSFDAVGSAGGWQVKQTTGDLTPEETQQLIAGVRTVFRPVQPLPDYPTPEQLDQGPRRLAYGRVDTGTAYWHTVPAGSDSTGRPGNVFAHVVLDRTPLAAPRRRPIQWWRSPQWARPYGAAAVSRATIPDSPPEPGTVVTKDSVVAFALDTSTWRLATLFALLDAVAGALDGGAPVVLGAESVESAAQWIGLVSFLMSPGTAATLSFSTFDRADQVMLALHSGQLLTAVPIGDLDAVPAGVVVISETEAVSMGELGGDPHRTARGHTIEATHWSAMAQVALLEPRSARRLLDDIDRVAEQVHDEGLHPAWPTAMVVAGRPEFADAVEEAHEVIAAHSPPDVPAGSQAAQTIADVLSAVVGTSTADAWRAVQELPDGPAADFADATYLSRAITDDTWLGQLGPIPLGPRLFHGKPTPSQVQSAIGPGLAAARDQGPERELRVIELLLRAGVADDRLAPALVDDVVPHLDDPVRGPKMRQRVDADGRLAIGAALLRAGGDVEGTAISDNLLDWLADATPLPGADELAHASPWDQIWIRAALRGIRAGRRGSVEPGDSGAQLWWLRATASPHFEQAVAESVWDPADLLLALGADPITGAGTVRTLVGAPDSPALTELAGRVIDGNGDSTAVACAAVRYIEPQMWMHQRYVETHQSAYLPFWEQVLGNTEPSAVHHDFAVRMLTFALLGVIAGQPYPQACTVLAADAGLGGEAIARVMPLVDGYEVAPQAVLAVTLLRVASAEDAQQQLDVIDQLMGQLAERVAAGMPGEESDVDAVTMLMTQLSGDASDGTVRRYRKMVGRLLARRNDTQPSLAARLRGSR</sequence>
<evidence type="ECO:0000313" key="4">
    <source>
        <dbReference type="Proteomes" id="UP000069620"/>
    </source>
</evidence>